<dbReference type="Proteomes" id="UP001597244">
    <property type="component" value="Unassembled WGS sequence"/>
</dbReference>
<dbReference type="RefSeq" id="WP_125577486.1">
    <property type="nucleotide sequence ID" value="NZ_JBHTOF010000103.1"/>
</dbReference>
<dbReference type="InterPro" id="IPR010024">
    <property type="entry name" value="CHP16711"/>
</dbReference>
<sequence>MKREIKFRVWSKSQRHMDVPTSITIDDSGHVEGVRGYGGEYPYNDIEIMQFTGLHDKNGREIYESDILRVTTGEDGESYVATVKWFDDEDYPAFDLEGIPAAWNYDANALATIFQSGVETCEVIGNIYEYGGLIGDTQ</sequence>
<dbReference type="InterPro" id="IPR023385">
    <property type="entry name" value="YopX-like_C"/>
</dbReference>
<name>A0ABW4DSM4_9LACO</name>
<keyword evidence="3" id="KW-1185">Reference proteome</keyword>
<proteinExistence type="predicted"/>
<dbReference type="Gene3D" id="2.30.30.290">
    <property type="entry name" value="YopX-like domains"/>
    <property type="match status" value="1"/>
</dbReference>
<dbReference type="NCBIfam" id="TIGR01671">
    <property type="entry name" value="phage_TIGR01671"/>
    <property type="match status" value="1"/>
</dbReference>
<accession>A0ABW4DSM4</accession>
<dbReference type="EMBL" id="JBHTOF010000103">
    <property type="protein sequence ID" value="MFD1466489.1"/>
    <property type="molecule type" value="Genomic_DNA"/>
</dbReference>
<comment type="caution">
    <text evidence="2">The sequence shown here is derived from an EMBL/GenBank/DDBJ whole genome shotgun (WGS) entry which is preliminary data.</text>
</comment>
<evidence type="ECO:0000259" key="1">
    <source>
        <dbReference type="Pfam" id="PF09643"/>
    </source>
</evidence>
<dbReference type="SUPFAM" id="SSF159006">
    <property type="entry name" value="YopX-like"/>
    <property type="match status" value="1"/>
</dbReference>
<evidence type="ECO:0000313" key="2">
    <source>
        <dbReference type="EMBL" id="MFD1466489.1"/>
    </source>
</evidence>
<protein>
    <submittedName>
        <fullName evidence="2">YopX family protein</fullName>
    </submittedName>
</protein>
<feature type="domain" description="YopX protein" evidence="1">
    <location>
        <begin position="6"/>
        <end position="133"/>
    </location>
</feature>
<dbReference type="Pfam" id="PF09643">
    <property type="entry name" value="YopX"/>
    <property type="match status" value="1"/>
</dbReference>
<reference evidence="3" key="1">
    <citation type="journal article" date="2019" name="Int. J. Syst. Evol. Microbiol.">
        <title>The Global Catalogue of Microorganisms (GCM) 10K type strain sequencing project: providing services to taxonomists for standard genome sequencing and annotation.</title>
        <authorList>
            <consortium name="The Broad Institute Genomics Platform"/>
            <consortium name="The Broad Institute Genome Sequencing Center for Infectious Disease"/>
            <person name="Wu L."/>
            <person name="Ma J."/>
        </authorList>
    </citation>
    <scope>NUCLEOTIDE SEQUENCE [LARGE SCALE GENOMIC DNA]</scope>
    <source>
        <strain evidence="3">CCM 8951</strain>
    </source>
</reference>
<organism evidence="2 3">
    <name type="scientific">Lapidilactobacillus mulanensis</name>
    <dbReference type="NCBI Taxonomy" id="2485999"/>
    <lineage>
        <taxon>Bacteria</taxon>
        <taxon>Bacillati</taxon>
        <taxon>Bacillota</taxon>
        <taxon>Bacilli</taxon>
        <taxon>Lactobacillales</taxon>
        <taxon>Lactobacillaceae</taxon>
        <taxon>Lapidilactobacillus</taxon>
    </lineage>
</organism>
<gene>
    <name evidence="2" type="ORF">ACFQ4L_10490</name>
</gene>
<dbReference type="InterPro" id="IPR019096">
    <property type="entry name" value="YopX_protein"/>
</dbReference>
<evidence type="ECO:0000313" key="3">
    <source>
        <dbReference type="Proteomes" id="UP001597244"/>
    </source>
</evidence>